<feature type="non-terminal residue" evidence="2">
    <location>
        <position position="1"/>
    </location>
</feature>
<dbReference type="EMBL" id="WOFV02000149">
    <property type="protein sequence ID" value="NAS19999.1"/>
    <property type="molecule type" value="Genomic_DNA"/>
</dbReference>
<evidence type="ECO:0000313" key="3">
    <source>
        <dbReference type="Proteomes" id="UP000474042"/>
    </source>
</evidence>
<dbReference type="Gene3D" id="1.10.340.50">
    <property type="match status" value="1"/>
</dbReference>
<proteinExistence type="predicted"/>
<feature type="non-terminal residue" evidence="2">
    <location>
        <position position="84"/>
    </location>
</feature>
<reference evidence="2 3" key="1">
    <citation type="submission" date="2020-01" db="EMBL/GenBank/DDBJ databases">
        <title>Genome sequence of a 1,3-propanediol producer, Clostridium butyricum S3.</title>
        <authorList>
            <person name="Zhou J."/>
        </authorList>
    </citation>
    <scope>NUCLEOTIDE SEQUENCE [LARGE SCALE GENOMIC DNA]</scope>
    <source>
        <strain evidence="2 3">S3</strain>
    </source>
</reference>
<protein>
    <submittedName>
        <fullName evidence="2">Replicase</fullName>
    </submittedName>
</protein>
<accession>A0A6L9EUK2</accession>
<feature type="domain" description="Primase C-terminal 1" evidence="1">
    <location>
        <begin position="12"/>
        <end position="44"/>
    </location>
</feature>
<evidence type="ECO:0000259" key="1">
    <source>
        <dbReference type="Pfam" id="PF08708"/>
    </source>
</evidence>
<dbReference type="Pfam" id="PF08708">
    <property type="entry name" value="PriCT_1"/>
    <property type="match status" value="1"/>
</dbReference>
<name>A0A6L9EUK2_CLOBU</name>
<gene>
    <name evidence="2" type="ORF">GND98_019840</name>
</gene>
<dbReference type="InterPro" id="IPR014820">
    <property type="entry name" value="PriCT_1"/>
</dbReference>
<organism evidence="2 3">
    <name type="scientific">Clostridium butyricum</name>
    <dbReference type="NCBI Taxonomy" id="1492"/>
    <lineage>
        <taxon>Bacteria</taxon>
        <taxon>Bacillati</taxon>
        <taxon>Bacillota</taxon>
        <taxon>Clostridia</taxon>
        <taxon>Eubacteriales</taxon>
        <taxon>Clostridiaceae</taxon>
        <taxon>Clostridium</taxon>
    </lineage>
</organism>
<dbReference type="AlphaFoldDB" id="A0A6L9EUK2"/>
<sequence length="84" mass="9203">QGWPEYDQWLKACHERASAYNLQFAAPLDENEVNGIAKSIAKWTREKFSEESFLRYIKLTHGSSVQSRRGKIGGSISSGGGGGG</sequence>
<comment type="caution">
    <text evidence="2">The sequence shown here is derived from an EMBL/GenBank/DDBJ whole genome shotgun (WGS) entry which is preliminary data.</text>
</comment>
<evidence type="ECO:0000313" key="2">
    <source>
        <dbReference type="EMBL" id="NAS19999.1"/>
    </source>
</evidence>
<dbReference type="Proteomes" id="UP000474042">
    <property type="component" value="Unassembled WGS sequence"/>
</dbReference>